<reference evidence="1" key="1">
    <citation type="submission" date="2022-09" db="EMBL/GenBank/DDBJ databases">
        <title>Culturomic study of gut microbiota in children with autism spectrum disorder.</title>
        <authorList>
            <person name="Efimov B.A."/>
            <person name="Chaplin A.V."/>
            <person name="Sokolova S.R."/>
            <person name="Pikina A.P."/>
            <person name="Korzhanova M."/>
            <person name="Belova V."/>
            <person name="Korostin D."/>
        </authorList>
    </citation>
    <scope>NUCLEOTIDE SEQUENCE</scope>
    <source>
        <strain evidence="1">ASD5510</strain>
    </source>
</reference>
<organism evidence="1 2">
    <name type="scientific">Hominibacterium faecale</name>
    <dbReference type="NCBI Taxonomy" id="2839743"/>
    <lineage>
        <taxon>Bacteria</taxon>
        <taxon>Bacillati</taxon>
        <taxon>Bacillota</taxon>
        <taxon>Clostridia</taxon>
        <taxon>Peptostreptococcales</taxon>
        <taxon>Anaerovoracaceae</taxon>
        <taxon>Hominibacterium</taxon>
    </lineage>
</organism>
<sequence length="564" mass="66580">MKEYERQQILRYVEILYDCQRLVNDSCNVEVVLSRYELLLQTITELMGYSESDLYEAGVEFKEPLEETLEFLYDNETTVINQAIERCIDKKLTTLKSDKERLTALDSAYQQLNALENLGYGSRKHLKEMYRNRYDNLLHDFEEHTSQPETKCKKTKELIFPEYINIYIQFGYSISKNFNKAVRIIRTFPGYKVQNEGKGVTHSCHFKKATDFLYFISDIEELLFTINNWKGSLLLINNLQKSYSEYVQYRCRLASKFPKYKPVLFNGCCSLEKLPLPFVHYPSGTFFAFSEKIDSTLYFCSCQKKSALNYLKMHKKIPMPSIFSDDGIEYLTEESLNFRDKLCFKCNHAVPKGSYCNPMYGTLFEQKYGWYIKQKFFELGIDPNTFQVTEPTLKNCPSDIYQEIIRYKNLIKQSSSNINNPNKRVEDQLFEIRDAVETKVENIVRTEFGYPKKGEKWVSETTLYYIISGLYPNVTIKRHYRPKWLVGLELDIYIHEKRLAFEYQGIQHFQPVQHWGGQCQLEIQQEHDKRKADICKNRGITLIAINYDEQLTEENVKSIIDSYL</sequence>
<evidence type="ECO:0000313" key="2">
    <source>
        <dbReference type="Proteomes" id="UP001065549"/>
    </source>
</evidence>
<dbReference type="AlphaFoldDB" id="A0A9J6QY99"/>
<protein>
    <submittedName>
        <fullName evidence="1">Uncharacterized protein</fullName>
    </submittedName>
</protein>
<accession>A0A9J6QY99</accession>
<proteinExistence type="predicted"/>
<dbReference type="RefSeq" id="WP_269478716.1">
    <property type="nucleotide sequence ID" value="NZ_JAOSHN010000010.1"/>
</dbReference>
<comment type="caution">
    <text evidence="1">The sequence shown here is derived from an EMBL/GenBank/DDBJ whole genome shotgun (WGS) entry which is preliminary data.</text>
</comment>
<evidence type="ECO:0000313" key="1">
    <source>
        <dbReference type="EMBL" id="MCU7380465.1"/>
    </source>
</evidence>
<dbReference type="Proteomes" id="UP001065549">
    <property type="component" value="Unassembled WGS sequence"/>
</dbReference>
<dbReference type="EMBL" id="JAOSHN010000010">
    <property type="protein sequence ID" value="MCU7380465.1"/>
    <property type="molecule type" value="Genomic_DNA"/>
</dbReference>
<keyword evidence="2" id="KW-1185">Reference proteome</keyword>
<dbReference type="Gene3D" id="3.40.960.10">
    <property type="entry name" value="VSR Endonuclease"/>
    <property type="match status" value="1"/>
</dbReference>
<gene>
    <name evidence="1" type="ORF">OBO34_19315</name>
</gene>
<name>A0A9J6QY99_9FIRM</name>